<feature type="transmembrane region" description="Helical" evidence="1">
    <location>
        <begin position="158"/>
        <end position="179"/>
    </location>
</feature>
<feature type="transmembrane region" description="Helical" evidence="1">
    <location>
        <begin position="191"/>
        <end position="213"/>
    </location>
</feature>
<protein>
    <submittedName>
        <fullName evidence="2">Uncharacterized protein</fullName>
    </submittedName>
</protein>
<reference evidence="3" key="1">
    <citation type="submission" date="2012-03" db="EMBL/GenBank/DDBJ databases">
        <title>Complete sequence of plasmid 1 of Deinococcus peraridilitoris DSM 19664.</title>
        <authorList>
            <person name="Lucas S."/>
            <person name="Copeland A."/>
            <person name="Lapidus A."/>
            <person name="Glavina del Rio T."/>
            <person name="Dalin E."/>
            <person name="Tice H."/>
            <person name="Bruce D."/>
            <person name="Goodwin L."/>
            <person name="Pitluck S."/>
            <person name="Peters L."/>
            <person name="Mikhailova N."/>
            <person name="Lu M."/>
            <person name="Kyrpides N."/>
            <person name="Mavromatis K."/>
            <person name="Ivanova N."/>
            <person name="Brettin T."/>
            <person name="Detter J.C."/>
            <person name="Han C."/>
            <person name="Larimer F."/>
            <person name="Land M."/>
            <person name="Hauser L."/>
            <person name="Markowitz V."/>
            <person name="Cheng J.-F."/>
            <person name="Hugenholtz P."/>
            <person name="Woyke T."/>
            <person name="Wu D."/>
            <person name="Pukall R."/>
            <person name="Steenblock K."/>
            <person name="Brambilla E."/>
            <person name="Klenk H.-P."/>
            <person name="Eisen J.A."/>
        </authorList>
    </citation>
    <scope>NUCLEOTIDE SEQUENCE [LARGE SCALE GENOMIC DNA]</scope>
    <source>
        <strain evidence="3">DSM 19664 / LMG 22246 / CIP 109416 / KR-200</strain>
        <plasmid evidence="3">Plasmid pDEIPE01</plasmid>
    </source>
</reference>
<evidence type="ECO:0000313" key="2">
    <source>
        <dbReference type="EMBL" id="AFZ69658.1"/>
    </source>
</evidence>
<keyword evidence="1" id="KW-0812">Transmembrane</keyword>
<name>L0A724_DEIPD</name>
<dbReference type="Proteomes" id="UP000010467">
    <property type="component" value="Plasmid pDEIPE01"/>
</dbReference>
<dbReference type="AlphaFoldDB" id="L0A724"/>
<gene>
    <name evidence="2" type="ordered locus">Deipe_4317</name>
</gene>
<evidence type="ECO:0000256" key="1">
    <source>
        <dbReference type="SAM" id="Phobius"/>
    </source>
</evidence>
<feature type="transmembrane region" description="Helical" evidence="1">
    <location>
        <begin position="134"/>
        <end position="152"/>
    </location>
</feature>
<feature type="transmembrane region" description="Helical" evidence="1">
    <location>
        <begin position="219"/>
        <end position="238"/>
    </location>
</feature>
<keyword evidence="2" id="KW-0614">Plasmid</keyword>
<feature type="transmembrane region" description="Helical" evidence="1">
    <location>
        <begin position="331"/>
        <end position="356"/>
    </location>
</feature>
<sequence>MTPSAQAIKGSADPVPEAAHWLRMTTLHRATREYFRWARETFGWATLVYLLFWLGIGIVTTIETVQATDSLGLSGVHLPLGAGVFTLLGVLIGLTSRLPPVTLNRRDVYRLALAPIMPAQVLAWPLLRARAVRFLMGLCAGGAWALLAPMVFGVHAPLAPLALALVLTVGVDIAWLNYAAREGNPVARRNVAVLTGLTVVLALLGSFSSFGLASALYQTTPWALLAPVLLLWTTISAAKRTQIESFPRSFVEQSLILGQLQAVNLNAGWLQGDEDPDVVHRLRAQLRGDARAIRPSRFLPPPGFRRGVTGALIWRGLTLLWRRPMLEQAVLALRFSLTASLVLLASGNVVVQGFLALSLAKLAQRLLVSLSARSLLPMTVRARTLGRATPGSILTVLLGLIGMSGALACGFTPFALAVLRP</sequence>
<dbReference type="PATRIC" id="fig|937777.3.peg.4347"/>
<feature type="transmembrane region" description="Helical" evidence="1">
    <location>
        <begin position="42"/>
        <end position="62"/>
    </location>
</feature>
<feature type="transmembrane region" description="Helical" evidence="1">
    <location>
        <begin position="74"/>
        <end position="96"/>
    </location>
</feature>
<dbReference type="EMBL" id="CP003383">
    <property type="protein sequence ID" value="AFZ69658.1"/>
    <property type="molecule type" value="Genomic_DNA"/>
</dbReference>
<dbReference type="HOGENOM" id="CLU_651695_0_0_0"/>
<proteinExistence type="predicted"/>
<feature type="transmembrane region" description="Helical" evidence="1">
    <location>
        <begin position="392"/>
        <end position="419"/>
    </location>
</feature>
<geneLocation type="plasmid" evidence="2 3">
    <name>pDEIPE01</name>
</geneLocation>
<keyword evidence="1" id="KW-0472">Membrane</keyword>
<evidence type="ECO:0000313" key="3">
    <source>
        <dbReference type="Proteomes" id="UP000010467"/>
    </source>
</evidence>
<keyword evidence="1" id="KW-1133">Transmembrane helix</keyword>
<keyword evidence="3" id="KW-1185">Reference proteome</keyword>
<organism evidence="2 3">
    <name type="scientific">Deinococcus peraridilitoris (strain DSM 19664 / LMG 22246 / CIP 109416 / KR-200)</name>
    <dbReference type="NCBI Taxonomy" id="937777"/>
    <lineage>
        <taxon>Bacteria</taxon>
        <taxon>Thermotogati</taxon>
        <taxon>Deinococcota</taxon>
        <taxon>Deinococci</taxon>
        <taxon>Deinococcales</taxon>
        <taxon>Deinococcaceae</taxon>
        <taxon>Deinococcus</taxon>
    </lineage>
</organism>
<accession>L0A724</accession>
<dbReference type="KEGG" id="dpd:Deipe_4317"/>